<dbReference type="InterPro" id="IPR048020">
    <property type="entry name" value="Transpos_IS3"/>
</dbReference>
<dbReference type="Proteomes" id="UP000440614">
    <property type="component" value="Unassembled WGS sequence"/>
</dbReference>
<accession>A0A396EDQ8</accession>
<dbReference type="PROSITE" id="PS50994">
    <property type="entry name" value="INTEGRASE"/>
    <property type="match status" value="1"/>
</dbReference>
<feature type="domain" description="Integrase catalytic" evidence="1">
    <location>
        <begin position="121"/>
        <end position="290"/>
    </location>
</feature>
<dbReference type="EMBL" id="WCRY01000012">
    <property type="protein sequence ID" value="KAB4481298.1"/>
    <property type="molecule type" value="Genomic_DNA"/>
</dbReference>
<dbReference type="InterPro" id="IPR050900">
    <property type="entry name" value="Transposase_IS3/IS150/IS904"/>
</dbReference>
<dbReference type="Proteomes" id="UP001217776">
    <property type="component" value="Unassembled WGS sequence"/>
</dbReference>
<dbReference type="EMBL" id="JAQNVG010000151">
    <property type="protein sequence ID" value="MDC2239693.1"/>
    <property type="molecule type" value="Genomic_DNA"/>
</dbReference>
<dbReference type="InterPro" id="IPR001584">
    <property type="entry name" value="Integrase_cat-core"/>
</dbReference>
<dbReference type="GO" id="GO:0003676">
    <property type="term" value="F:nucleic acid binding"/>
    <property type="evidence" value="ECO:0007669"/>
    <property type="project" value="InterPro"/>
</dbReference>
<dbReference type="InterPro" id="IPR036397">
    <property type="entry name" value="RNaseH_sf"/>
</dbReference>
<dbReference type="NCBIfam" id="NF033516">
    <property type="entry name" value="transpos_IS3"/>
    <property type="match status" value="1"/>
</dbReference>
<dbReference type="Pfam" id="PF00665">
    <property type="entry name" value="rve"/>
    <property type="match status" value="1"/>
</dbReference>
<evidence type="ECO:0000313" key="3">
    <source>
        <dbReference type="EMBL" id="KAB4481298.1"/>
    </source>
</evidence>
<protein>
    <submittedName>
        <fullName evidence="3">IS3 family transposase</fullName>
    </submittedName>
</protein>
<dbReference type="EMBL" id="WCSY01000086">
    <property type="protein sequence ID" value="KAB4302396.1"/>
    <property type="molecule type" value="Genomic_DNA"/>
</dbReference>
<evidence type="ECO:0000313" key="4">
    <source>
        <dbReference type="EMBL" id="MDC2239693.1"/>
    </source>
</evidence>
<reference evidence="5 6" key="1">
    <citation type="journal article" date="2019" name="Nat. Med.">
        <title>A library of human gut bacterial isolates paired with longitudinal multiomics data enables mechanistic microbiome research.</title>
        <authorList>
            <person name="Poyet M."/>
            <person name="Groussin M."/>
            <person name="Gibbons S.M."/>
            <person name="Avila-Pacheco J."/>
            <person name="Jiang X."/>
            <person name="Kearney S.M."/>
            <person name="Perrotta A.R."/>
            <person name="Berdy B."/>
            <person name="Zhao S."/>
            <person name="Lieberman T.D."/>
            <person name="Swanson P.K."/>
            <person name="Smith M."/>
            <person name="Roesemann S."/>
            <person name="Alexander J.E."/>
            <person name="Rich S.A."/>
            <person name="Livny J."/>
            <person name="Vlamakis H."/>
            <person name="Clish C."/>
            <person name="Bullock K."/>
            <person name="Deik A."/>
            <person name="Scott J."/>
            <person name="Pierce K.A."/>
            <person name="Xavier R.J."/>
            <person name="Alm E.J."/>
        </authorList>
    </citation>
    <scope>NUCLEOTIDE SEQUENCE [LARGE SCALE GENOMIC DNA]</scope>
    <source>
        <strain evidence="3 5">BIOML-A162</strain>
        <strain evidence="2 6">BIOML-A188</strain>
    </source>
</reference>
<dbReference type="InterPro" id="IPR012337">
    <property type="entry name" value="RNaseH-like_sf"/>
</dbReference>
<evidence type="ECO:0000313" key="2">
    <source>
        <dbReference type="EMBL" id="KAB4302396.1"/>
    </source>
</evidence>
<sequence>MKRLCKGRHAYTVVSLCKLFGVTKQAFYKYVDHSTDSSARERFVLEFVKRVRSKDPGIGGMKLWLMYRNEFGTSQAFVGRDCFCAILSKYKLTIRKRFRAPRTTDSSHHLPQYPDLTRTLLLEHPDQLWVSDITYITIWLPDGSYVFCYLSLVTDAYTKEIIGYCVGDTLGSCYTVEALEMAVRRIAAKEIKGLIHHSDRGVQYASADYIAILRHNGILPSMTEDGNPKDNAIAERVNGIIKNELLQGMRFSSIQEVRKAVATAVHFYNNERPHMSLDMLTPVQAGEMQGPIRKRWISYREKYLNVALA</sequence>
<evidence type="ECO:0000313" key="6">
    <source>
        <dbReference type="Proteomes" id="UP000440614"/>
    </source>
</evidence>
<dbReference type="Gene3D" id="3.30.420.10">
    <property type="entry name" value="Ribonuclease H-like superfamily/Ribonuclease H"/>
    <property type="match status" value="1"/>
</dbReference>
<name>A0A396EDQ8_BACT4</name>
<gene>
    <name evidence="3" type="ORF">GAN91_13520</name>
    <name evidence="2" type="ORF">GAO51_30300</name>
    <name evidence="4" type="ORF">PO127_28565</name>
</gene>
<dbReference type="RefSeq" id="WP_105100199.1">
    <property type="nucleotide sequence ID" value="NZ_BAABXH010000001.1"/>
</dbReference>
<comment type="caution">
    <text evidence="3">The sequence shown here is derived from an EMBL/GenBank/DDBJ whole genome shotgun (WGS) entry which is preliminary data.</text>
</comment>
<dbReference type="SUPFAM" id="SSF53098">
    <property type="entry name" value="Ribonuclease H-like"/>
    <property type="match status" value="1"/>
</dbReference>
<dbReference type="Pfam" id="PF13333">
    <property type="entry name" value="rve_2"/>
    <property type="match status" value="1"/>
</dbReference>
<dbReference type="Proteomes" id="UP000436858">
    <property type="component" value="Unassembled WGS sequence"/>
</dbReference>
<dbReference type="PANTHER" id="PTHR46889:SF5">
    <property type="entry name" value="INTEGRASE PROTEIN"/>
    <property type="match status" value="1"/>
</dbReference>
<proteinExistence type="predicted"/>
<reference evidence="4" key="2">
    <citation type="submission" date="2022-10" db="EMBL/GenBank/DDBJ databases">
        <title>Human gut microbiome strain richness.</title>
        <authorList>
            <person name="Chen-Liaw A."/>
        </authorList>
    </citation>
    <scope>NUCLEOTIDE SEQUENCE</scope>
    <source>
        <strain evidence="4">1001283st1_A3_1001283B150304_161114</strain>
    </source>
</reference>
<organism evidence="3 5">
    <name type="scientific">Bacteroides thetaiotaomicron</name>
    <dbReference type="NCBI Taxonomy" id="818"/>
    <lineage>
        <taxon>Bacteria</taxon>
        <taxon>Pseudomonadati</taxon>
        <taxon>Bacteroidota</taxon>
        <taxon>Bacteroidia</taxon>
        <taxon>Bacteroidales</taxon>
        <taxon>Bacteroidaceae</taxon>
        <taxon>Bacteroides</taxon>
    </lineage>
</organism>
<evidence type="ECO:0000259" key="1">
    <source>
        <dbReference type="PROSITE" id="PS50994"/>
    </source>
</evidence>
<dbReference type="PANTHER" id="PTHR46889">
    <property type="entry name" value="TRANSPOSASE INSF FOR INSERTION SEQUENCE IS3B-RELATED"/>
    <property type="match status" value="1"/>
</dbReference>
<dbReference type="AlphaFoldDB" id="A0A396EDQ8"/>
<dbReference type="GO" id="GO:0015074">
    <property type="term" value="P:DNA integration"/>
    <property type="evidence" value="ECO:0007669"/>
    <property type="project" value="InterPro"/>
</dbReference>
<evidence type="ECO:0000313" key="5">
    <source>
        <dbReference type="Proteomes" id="UP000436858"/>
    </source>
</evidence>